<comment type="caution">
    <text evidence="1">The sequence shown here is derived from an EMBL/GenBank/DDBJ whole genome shotgun (WGS) entry which is preliminary data.</text>
</comment>
<dbReference type="OrthoDB" id="5290976at2"/>
<dbReference type="EMBL" id="VCBC01000016">
    <property type="protein sequence ID" value="TLU61492.1"/>
    <property type="molecule type" value="Genomic_DNA"/>
</dbReference>
<proteinExistence type="predicted"/>
<gene>
    <name evidence="1" type="ORF">FE810_14755</name>
</gene>
<evidence type="ECO:0000313" key="2">
    <source>
        <dbReference type="Proteomes" id="UP000307790"/>
    </source>
</evidence>
<accession>A0A5R9IJJ9</accession>
<dbReference type="Proteomes" id="UP000307790">
    <property type="component" value="Unassembled WGS sequence"/>
</dbReference>
<protein>
    <submittedName>
        <fullName evidence="1">MipA/OmpV family protein</fullName>
    </submittedName>
</protein>
<evidence type="ECO:0000313" key="1">
    <source>
        <dbReference type="EMBL" id="TLU61492.1"/>
    </source>
</evidence>
<name>A0A5R9IJJ9_9GAMM</name>
<dbReference type="InterPro" id="IPR010583">
    <property type="entry name" value="MipA"/>
</dbReference>
<dbReference type="RefSeq" id="WP_138321017.1">
    <property type="nucleotide sequence ID" value="NZ_VCBC01000016.1"/>
</dbReference>
<reference evidence="1 2" key="1">
    <citation type="submission" date="2019-05" db="EMBL/GenBank/DDBJ databases">
        <title>Genome sequences of Thalassotalea litorea 1K03283.</title>
        <authorList>
            <person name="Zhang D."/>
        </authorList>
    </citation>
    <scope>NUCLEOTIDE SEQUENCE [LARGE SCALE GENOMIC DNA]</scope>
    <source>
        <strain evidence="1 2">MCCC 1K03283</strain>
    </source>
</reference>
<dbReference type="AlphaFoldDB" id="A0A5R9IJJ9"/>
<dbReference type="Pfam" id="PF06629">
    <property type="entry name" value="MipA"/>
    <property type="match status" value="1"/>
</dbReference>
<organism evidence="1 2">
    <name type="scientific">Thalassotalea litorea</name>
    <dbReference type="NCBI Taxonomy" id="2020715"/>
    <lineage>
        <taxon>Bacteria</taxon>
        <taxon>Pseudomonadati</taxon>
        <taxon>Pseudomonadota</taxon>
        <taxon>Gammaproteobacteria</taxon>
        <taxon>Alteromonadales</taxon>
        <taxon>Colwelliaceae</taxon>
        <taxon>Thalassotalea</taxon>
    </lineage>
</organism>
<keyword evidence="2" id="KW-1185">Reference proteome</keyword>
<sequence>MNKTIIIIALLLLLPGISVAKKQGGPLSNPPKSGDPVWEAGMFAAYFSNALYPASANAQQKFLPVPFFIYRGEYLRIGDDAIVRAVAVEKERIKIDISLAAAFNSSSSDSPIRAGMDDLDFLFEVGPEVSFRLNDPYTSKRSELWLNLQLRSVFSTDFGGFDHRGYVFEPEIAWETEDFVVKDTTFYISAAPLFATEKTHDYFYQVDPEFVTDFRPAYDATSGYLGSKFAVSLKYEYDQDLTFFAGARLGLWDGSVSSESPLYQQSVTYGVGLGMKWRLMVSKDKVK</sequence>